<keyword evidence="2" id="KW-1185">Reference proteome</keyword>
<name>A0ABD5R9E7_9EURY</name>
<dbReference type="EMBL" id="JBHSKX010000001">
    <property type="protein sequence ID" value="MFC5366620.1"/>
    <property type="molecule type" value="Genomic_DNA"/>
</dbReference>
<gene>
    <name evidence="1" type="ORF">ACFPJ5_06685</name>
</gene>
<comment type="caution">
    <text evidence="1">The sequence shown here is derived from an EMBL/GenBank/DDBJ whole genome shotgun (WGS) entry which is preliminary data.</text>
</comment>
<dbReference type="Pfam" id="PF24366">
    <property type="entry name" value="DUF7522"/>
    <property type="match status" value="1"/>
</dbReference>
<reference evidence="1 2" key="1">
    <citation type="journal article" date="2019" name="Int. J. Syst. Evol. Microbiol.">
        <title>The Global Catalogue of Microorganisms (GCM) 10K type strain sequencing project: providing services to taxonomists for standard genome sequencing and annotation.</title>
        <authorList>
            <consortium name="The Broad Institute Genomics Platform"/>
            <consortium name="The Broad Institute Genome Sequencing Center for Infectious Disease"/>
            <person name="Wu L."/>
            <person name="Ma J."/>
        </authorList>
    </citation>
    <scope>NUCLEOTIDE SEQUENCE [LARGE SCALE GENOMIC DNA]</scope>
    <source>
        <strain evidence="1 2">CGMCC 1.12237</strain>
    </source>
</reference>
<evidence type="ECO:0000313" key="1">
    <source>
        <dbReference type="EMBL" id="MFC5366620.1"/>
    </source>
</evidence>
<proteinExistence type="predicted"/>
<protein>
    <recommendedName>
        <fullName evidence="3">GAF domain-containing protein</fullName>
    </recommendedName>
</protein>
<dbReference type="RefSeq" id="WP_227228040.1">
    <property type="nucleotide sequence ID" value="NZ_JAJCVJ010000001.1"/>
</dbReference>
<dbReference type="Proteomes" id="UP001596201">
    <property type="component" value="Unassembled WGS sequence"/>
</dbReference>
<sequence length="126" mass="13920">MSGLGEQAELIAFCREMVGDAFYGVIAYWADDFELLHIHDTIRTVVTDDQVQSLVENARDIHAVVTDAGSVDSAVGRPRTVLTEFQNMLTVQVPVDEHRGVVVAFDPSVGSNFTEFTHRLAQRIDA</sequence>
<organism evidence="1 2">
    <name type="scientific">Salinirubrum litoreum</name>
    <dbReference type="NCBI Taxonomy" id="1126234"/>
    <lineage>
        <taxon>Archaea</taxon>
        <taxon>Methanobacteriati</taxon>
        <taxon>Methanobacteriota</taxon>
        <taxon>Stenosarchaea group</taxon>
        <taxon>Halobacteria</taxon>
        <taxon>Halobacteriales</taxon>
        <taxon>Haloferacaceae</taxon>
        <taxon>Salinirubrum</taxon>
    </lineage>
</organism>
<evidence type="ECO:0008006" key="3">
    <source>
        <dbReference type="Google" id="ProtNLM"/>
    </source>
</evidence>
<accession>A0ABD5R9E7</accession>
<dbReference type="InterPro" id="IPR055944">
    <property type="entry name" value="DUF7522"/>
</dbReference>
<evidence type="ECO:0000313" key="2">
    <source>
        <dbReference type="Proteomes" id="UP001596201"/>
    </source>
</evidence>
<dbReference type="AlphaFoldDB" id="A0ABD5R9E7"/>